<dbReference type="RefSeq" id="WP_377348829.1">
    <property type="nucleotide sequence ID" value="NZ_JBHLTP010000011.1"/>
</dbReference>
<keyword evidence="1" id="KW-1133">Transmembrane helix</keyword>
<gene>
    <name evidence="2" type="ORF">ACFFGV_13820</name>
</gene>
<name>A0ABV6LQG0_9BACI</name>
<keyword evidence="3" id="KW-1185">Reference proteome</keyword>
<dbReference type="EMBL" id="JBHLTP010000011">
    <property type="protein sequence ID" value="MFC0524650.1"/>
    <property type="molecule type" value="Genomic_DNA"/>
</dbReference>
<evidence type="ECO:0000256" key="1">
    <source>
        <dbReference type="SAM" id="Phobius"/>
    </source>
</evidence>
<evidence type="ECO:0000313" key="3">
    <source>
        <dbReference type="Proteomes" id="UP001589836"/>
    </source>
</evidence>
<feature type="transmembrane region" description="Helical" evidence="1">
    <location>
        <begin position="41"/>
        <end position="64"/>
    </location>
</feature>
<dbReference type="Proteomes" id="UP001589836">
    <property type="component" value="Unassembled WGS sequence"/>
</dbReference>
<keyword evidence="1" id="KW-0472">Membrane</keyword>
<proteinExistence type="predicted"/>
<reference evidence="2 3" key="1">
    <citation type="submission" date="2024-09" db="EMBL/GenBank/DDBJ databases">
        <authorList>
            <person name="Sun Q."/>
            <person name="Mori K."/>
        </authorList>
    </citation>
    <scope>NUCLEOTIDE SEQUENCE [LARGE SCALE GENOMIC DNA]</scope>
    <source>
        <strain evidence="2 3">NCAIM B.02529</strain>
    </source>
</reference>
<keyword evidence="1" id="KW-0812">Transmembrane</keyword>
<evidence type="ECO:0000313" key="2">
    <source>
        <dbReference type="EMBL" id="MFC0524650.1"/>
    </source>
</evidence>
<sequence>MLANLLSPPFLLSIYLLHSCLILIAAYWWTKQKHQQGSIIWIAVVSCFLPIIGEILGGMAWLLAKRFSSENWLEDYEDYVSFSVLNLESLRYEAHKTKDLLPLTEAITATEQQRRSELFASLLRTVIPNQGKYLQMGLNHDDTETVHYAAATMNIILDRYEKELHIAKEHYIPNDPISLKSLADAYEQYLRSGVLEQGSIQSLGGEYLHVLETEVQFLSSEKWLFLYLGSLYELLQLDEQAMGTYYQLISMFPTDSEGYIKLIHLHYNERDWMTLKEILQLLKQNVHQDKIPSEQRFLIQHLGGDI</sequence>
<comment type="caution">
    <text evidence="2">The sequence shown here is derived from an EMBL/GenBank/DDBJ whole genome shotgun (WGS) entry which is preliminary data.</text>
</comment>
<organism evidence="2 3">
    <name type="scientific">Pontibacillus salicampi</name>
    <dbReference type="NCBI Taxonomy" id="1449801"/>
    <lineage>
        <taxon>Bacteria</taxon>
        <taxon>Bacillati</taxon>
        <taxon>Bacillota</taxon>
        <taxon>Bacilli</taxon>
        <taxon>Bacillales</taxon>
        <taxon>Bacillaceae</taxon>
        <taxon>Pontibacillus</taxon>
    </lineage>
</organism>
<accession>A0ABV6LQG0</accession>
<feature type="transmembrane region" description="Helical" evidence="1">
    <location>
        <begin position="12"/>
        <end position="29"/>
    </location>
</feature>
<protein>
    <submittedName>
        <fullName evidence="2">Uncharacterized protein</fullName>
    </submittedName>
</protein>